<evidence type="ECO:0000313" key="4">
    <source>
        <dbReference type="Proteomes" id="UP000176944"/>
    </source>
</evidence>
<dbReference type="Pfam" id="PF05226">
    <property type="entry name" value="CHASE2"/>
    <property type="match status" value="1"/>
</dbReference>
<keyword evidence="1" id="KW-1133">Transmembrane helix</keyword>
<feature type="transmembrane region" description="Helical" evidence="1">
    <location>
        <begin position="762"/>
        <end position="780"/>
    </location>
</feature>
<feature type="transmembrane region" description="Helical" evidence="1">
    <location>
        <begin position="787"/>
        <end position="804"/>
    </location>
</feature>
<evidence type="ECO:0000259" key="2">
    <source>
        <dbReference type="SMART" id="SM01080"/>
    </source>
</evidence>
<feature type="domain" description="CHASE2" evidence="2">
    <location>
        <begin position="425"/>
        <end position="779"/>
    </location>
</feature>
<dbReference type="InterPro" id="IPR024983">
    <property type="entry name" value="CHAT_dom"/>
</dbReference>
<organism evidence="3 4">
    <name type="scientific">Moorena producens (strain JHB)</name>
    <dbReference type="NCBI Taxonomy" id="1454205"/>
    <lineage>
        <taxon>Bacteria</taxon>
        <taxon>Bacillati</taxon>
        <taxon>Cyanobacteriota</taxon>
        <taxon>Cyanophyceae</taxon>
        <taxon>Coleofasciculales</taxon>
        <taxon>Coleofasciculaceae</taxon>
        <taxon>Moorena</taxon>
    </lineage>
</organism>
<sequence>MTTKHQSSFRLNVWQADSSCLFYLRGNHGQEVSAKLDYPAKVIDCYEEWRYLYLQFYPKLRARELSSGAITPLVDDLGHELEEAKEIFLDVFQRWLGQLQTIRETIQHQIFTVARKQSQSKKTVEAYREVAIFIACDSVELARLPWEAWQLLPEDIPSGRIRITRIPMTTQAETIALDNKLRHGKPRILAILGDNTDLNLEKDKQAVKLLKGVAQVEFFDWQHQGDGVNLKAALAAEITDERGWDALFFMGHSDETKVTDGKLAIAPDQLVSISEIKEYLTTAKNQGLQLCVFNSCNGLKIANRLADLGLQVVIMREEVHDNVAHVFLKEFCSRLAQYQDVQEAMLAACRNLQVGEKFVYPSAYLIPSFFSPYGAKPFRIEPWGYQKLLQQWLPKPKEAIALASVLLVSAMVPVQDMLLDGRTFLQAVYRDSTNQFPREGLSSAKPRSVLLIAIDQDSINQAQLEIKGFKTQPMEREYLGKLVRQLSNSGAKVIGIDYLLHTQEPREEKLASAIQSAVSQQDTWFVFGVNQDKNRKVFPKIASPKWSLQGDITFFRWDMELPQDATCNKSCPFAYLLALSHQLHQQPNHGIGLNPNVESTTNFQQQVSQYLQQVSSQDNAIGRRPRYANASLKPKNLPFAIGRRPRYANASVKPKNLPLGMRYIIDFSIPPEQAYEHKPAWEFLKSDFPDIEQQVVIIASGGYDEAEDNFSLPLAIEYWCHPLNRSRKPPDTCPKVFTGGEAHAYMVHHFLSKHTIKLIPDSWMILLAALLGKGTTLLLLQQKPQKRHQSVLILVGATAVYGIIGLQAYISASILIPIALPSIILWFYII</sequence>
<evidence type="ECO:0000256" key="1">
    <source>
        <dbReference type="SAM" id="Phobius"/>
    </source>
</evidence>
<name>A0A1D9FYM0_MOOP1</name>
<dbReference type="SMART" id="SM01080">
    <property type="entry name" value="CHASE2"/>
    <property type="match status" value="1"/>
</dbReference>
<keyword evidence="1" id="KW-0472">Membrane</keyword>
<dbReference type="Proteomes" id="UP000176944">
    <property type="component" value="Chromosome"/>
</dbReference>
<dbReference type="Pfam" id="PF12770">
    <property type="entry name" value="CHAT"/>
    <property type="match status" value="1"/>
</dbReference>
<dbReference type="InterPro" id="IPR007890">
    <property type="entry name" value="CHASE2"/>
</dbReference>
<proteinExistence type="predicted"/>
<dbReference type="EMBL" id="CP017708">
    <property type="protein sequence ID" value="AOY80385.1"/>
    <property type="molecule type" value="Genomic_DNA"/>
</dbReference>
<protein>
    <submittedName>
        <fullName evidence="3">CHASE2 domain-containing protein</fullName>
    </submittedName>
</protein>
<evidence type="ECO:0000313" key="3">
    <source>
        <dbReference type="EMBL" id="AOY80385.1"/>
    </source>
</evidence>
<feature type="transmembrane region" description="Helical" evidence="1">
    <location>
        <begin position="810"/>
        <end position="829"/>
    </location>
</feature>
<reference evidence="4" key="1">
    <citation type="submission" date="2016-10" db="EMBL/GenBank/DDBJ databases">
        <title>Comparative genomics uncovers the prolific and rare metabolic potential of the cyanobacterial genus Moorea.</title>
        <authorList>
            <person name="Leao T."/>
            <person name="Castelao G."/>
            <person name="Korobeynikov A."/>
            <person name="Monroe E.A."/>
            <person name="Podell S."/>
            <person name="Glukhov E."/>
            <person name="Allen E."/>
            <person name="Gerwick W.H."/>
            <person name="Gerwick L."/>
        </authorList>
    </citation>
    <scope>NUCLEOTIDE SEQUENCE [LARGE SCALE GENOMIC DNA]</scope>
    <source>
        <strain evidence="4">JHB</strain>
    </source>
</reference>
<dbReference type="AlphaFoldDB" id="A0A1D9FYM0"/>
<gene>
    <name evidence="3" type="ORF">BJP36_11140</name>
</gene>
<keyword evidence="1" id="KW-0812">Transmembrane</keyword>
<accession>A0A1D9FYM0</accession>